<organism evidence="1 2">
    <name type="scientific">Thermoproteota archaeon</name>
    <dbReference type="NCBI Taxonomy" id="2056631"/>
    <lineage>
        <taxon>Archaea</taxon>
        <taxon>Thermoproteota</taxon>
    </lineage>
</organism>
<evidence type="ECO:0000313" key="2">
    <source>
        <dbReference type="Proteomes" id="UP000315399"/>
    </source>
</evidence>
<comment type="caution">
    <text evidence="1">The sequence shown here is derived from an EMBL/GenBank/DDBJ whole genome shotgun (WGS) entry which is preliminary data.</text>
</comment>
<protein>
    <submittedName>
        <fullName evidence="1">Uncharacterized protein</fullName>
    </submittedName>
</protein>
<accession>A0A523B9R0</accession>
<dbReference type="EMBL" id="QNVH01000059">
    <property type="protein sequence ID" value="TDA37679.1"/>
    <property type="molecule type" value="Genomic_DNA"/>
</dbReference>
<reference evidence="1 2" key="1">
    <citation type="journal article" date="2019" name="Nat. Microbiol.">
        <title>Expanding anaerobic alkane metabolism in the domain of Archaea.</title>
        <authorList>
            <person name="Wang Y."/>
            <person name="Wegener G."/>
            <person name="Hou J."/>
            <person name="Wang F."/>
            <person name="Xiao X."/>
        </authorList>
    </citation>
    <scope>NUCLEOTIDE SEQUENCE [LARGE SCALE GENOMIC DNA]</scope>
    <source>
        <strain evidence="1">WYZ-LMO10</strain>
    </source>
</reference>
<dbReference type="AlphaFoldDB" id="A0A523B9R0"/>
<dbReference type="Proteomes" id="UP000315399">
    <property type="component" value="Unassembled WGS sequence"/>
</dbReference>
<proteinExistence type="predicted"/>
<gene>
    <name evidence="1" type="ORF">DSO08_05260</name>
</gene>
<name>A0A523B9R0_9CREN</name>
<sequence length="94" mass="11552">MNRSDMFIFFLNNIVMYMSEIAFDNRMETWEECLRGLPQRLKEVDGRPPLRHGKPYLSVWEISEQFYCEMKVEMENKYGEVKTEAKKRRQKYTW</sequence>
<evidence type="ECO:0000313" key="1">
    <source>
        <dbReference type="EMBL" id="TDA37679.1"/>
    </source>
</evidence>